<dbReference type="Gramene" id="TVU26118">
    <property type="protein sequence ID" value="TVU26118"/>
    <property type="gene ID" value="EJB05_28652"/>
</dbReference>
<comment type="caution">
    <text evidence="1">The sequence shown here is derived from an EMBL/GenBank/DDBJ whole genome shotgun (WGS) entry which is preliminary data.</text>
</comment>
<proteinExistence type="predicted"/>
<dbReference type="PANTHER" id="PTHR33377:SF25">
    <property type="entry name" value="OS10G0131500 PROTEIN"/>
    <property type="match status" value="1"/>
</dbReference>
<dbReference type="PANTHER" id="PTHR33377">
    <property type="entry name" value="OS10G0134700 PROTEIN-RELATED"/>
    <property type="match status" value="1"/>
</dbReference>
<accession>A0A5J9US23</accession>
<dbReference type="AlphaFoldDB" id="A0A5J9US23"/>
<keyword evidence="2" id="KW-1185">Reference proteome</keyword>
<evidence type="ECO:0008006" key="3">
    <source>
        <dbReference type="Google" id="ProtNLM"/>
    </source>
</evidence>
<evidence type="ECO:0000313" key="2">
    <source>
        <dbReference type="Proteomes" id="UP000324897"/>
    </source>
</evidence>
<dbReference type="EMBL" id="RWGY01000013">
    <property type="protein sequence ID" value="TVU26118.1"/>
    <property type="molecule type" value="Genomic_DNA"/>
</dbReference>
<dbReference type="Proteomes" id="UP000324897">
    <property type="component" value="Chromosome 2"/>
</dbReference>
<feature type="non-terminal residue" evidence="1">
    <location>
        <position position="1"/>
    </location>
</feature>
<gene>
    <name evidence="1" type="ORF">EJB05_28652</name>
</gene>
<protein>
    <recommendedName>
        <fullName evidence="3">NB-ARC domain-containing protein</fullName>
    </recommendedName>
</protein>
<sequence length="168" mass="19401">MDSFLARLYTDNLMFGSHVEKQQIINTLLNDPGAHGTPTVLPVIGGCRVVLFINGHSISRLENVKFSNERTLAIVEFVTDVDDDNWKKFYSTIERMTAEGSKVIIIIANELAKVLGWSLVTVNLVADLLHRNLDRQFWLRIFHRFKRMVDYNLSKYCDHPKDILDKEH</sequence>
<organism evidence="1 2">
    <name type="scientific">Eragrostis curvula</name>
    <name type="common">weeping love grass</name>
    <dbReference type="NCBI Taxonomy" id="38414"/>
    <lineage>
        <taxon>Eukaryota</taxon>
        <taxon>Viridiplantae</taxon>
        <taxon>Streptophyta</taxon>
        <taxon>Embryophyta</taxon>
        <taxon>Tracheophyta</taxon>
        <taxon>Spermatophyta</taxon>
        <taxon>Magnoliopsida</taxon>
        <taxon>Liliopsida</taxon>
        <taxon>Poales</taxon>
        <taxon>Poaceae</taxon>
        <taxon>PACMAD clade</taxon>
        <taxon>Chloridoideae</taxon>
        <taxon>Eragrostideae</taxon>
        <taxon>Eragrostidinae</taxon>
        <taxon>Eragrostis</taxon>
    </lineage>
</organism>
<name>A0A5J9US23_9POAL</name>
<evidence type="ECO:0000313" key="1">
    <source>
        <dbReference type="EMBL" id="TVU26118.1"/>
    </source>
</evidence>
<reference evidence="1 2" key="1">
    <citation type="journal article" date="2019" name="Sci. Rep.">
        <title>A high-quality genome of Eragrostis curvula grass provides insights into Poaceae evolution and supports new strategies to enhance forage quality.</title>
        <authorList>
            <person name="Carballo J."/>
            <person name="Santos B.A.C.M."/>
            <person name="Zappacosta D."/>
            <person name="Garbus I."/>
            <person name="Selva J.P."/>
            <person name="Gallo C.A."/>
            <person name="Diaz A."/>
            <person name="Albertini E."/>
            <person name="Caccamo M."/>
            <person name="Echenique V."/>
        </authorList>
    </citation>
    <scope>NUCLEOTIDE SEQUENCE [LARGE SCALE GENOMIC DNA]</scope>
    <source>
        <strain evidence="2">cv. Victoria</strain>
        <tissue evidence="1">Leaf</tissue>
    </source>
</reference>